<name>A0ACC3B0V7_9EURO</name>
<reference evidence="1 2" key="1">
    <citation type="journal article" date="2023" name="ACS Omega">
        <title>Identification of the Neoaspergillic Acid Biosynthesis Gene Cluster by Establishing an In Vitro CRISPR-Ribonucleoprotein Genetic System in Aspergillus melleus.</title>
        <authorList>
            <person name="Yuan B."/>
            <person name="Grau M.F."/>
            <person name="Murata R.M."/>
            <person name="Torok T."/>
            <person name="Venkateswaran K."/>
            <person name="Stajich J.E."/>
            <person name="Wang C.C.C."/>
        </authorList>
    </citation>
    <scope>NUCLEOTIDE SEQUENCE [LARGE SCALE GENOMIC DNA]</scope>
    <source>
        <strain evidence="1 2">IMV 1140</strain>
    </source>
</reference>
<comment type="caution">
    <text evidence="1">The sequence shown here is derived from an EMBL/GenBank/DDBJ whole genome shotgun (WGS) entry which is preliminary data.</text>
</comment>
<accession>A0ACC3B0V7</accession>
<sequence length="592" mass="67012">MTESSAPQHSQSPHAYYSSFTSSPAIQRGFHDIDDETHFRGYLAHLQSSQTQNFVLDFGDDDAWCAVNLNHDDIASLLRKPKPKCFGTRWINIWNPEEQKDIIKAITSQYGVSERLQGMMCTDPVERPKPSASQAAEIPRTTANDRSPRVPRIDDLEEAHGLKDTVDPEELRAVASFRGLTFAHVTNQIWHFCSVDHGQRYTCVGYNSLYVVPNVESSNGKDLPDGRRLWSWLILCDDGTVISMQENPFPGLYGPDPSELKSVLGVIRRNVQFIFSGVSKQHSASSESDSLVTIRVRPAHGGGPEQATIKQEDGASLLFYYIFDDWISTYALVAKREHAYGGSLDHLREQMLSKPVVELVNELHWLGRRLAVLKRLYQSYELIMMRILQRQRVLRDEHRNPRTTFPVGHMVGDHDVVDLRQSTLQSSLSVASIPDTQVGVQLSSTAVARFERLLDRIKLYCLSEIDTCLTEKESLTFLNFNLIALKDSQAVEKLTRITVLLAKATILFLPVSLMTGYFSTELKGVKHVYTTVQYWVSFGVIMFLSIVMLAMFGYLSDTIEGKTIYKSLFRTFFRSSKDRLAQRREGGDPTGR</sequence>
<protein>
    <submittedName>
        <fullName evidence="1">Uncharacterized protein</fullName>
    </submittedName>
</protein>
<evidence type="ECO:0000313" key="2">
    <source>
        <dbReference type="Proteomes" id="UP001177260"/>
    </source>
</evidence>
<dbReference type="EMBL" id="JAOPJF010000034">
    <property type="protein sequence ID" value="KAK1143962.1"/>
    <property type="molecule type" value="Genomic_DNA"/>
</dbReference>
<evidence type="ECO:0000313" key="1">
    <source>
        <dbReference type="EMBL" id="KAK1143962.1"/>
    </source>
</evidence>
<organism evidence="1 2">
    <name type="scientific">Aspergillus melleus</name>
    <dbReference type="NCBI Taxonomy" id="138277"/>
    <lineage>
        <taxon>Eukaryota</taxon>
        <taxon>Fungi</taxon>
        <taxon>Dikarya</taxon>
        <taxon>Ascomycota</taxon>
        <taxon>Pezizomycotina</taxon>
        <taxon>Eurotiomycetes</taxon>
        <taxon>Eurotiomycetidae</taxon>
        <taxon>Eurotiales</taxon>
        <taxon>Aspergillaceae</taxon>
        <taxon>Aspergillus</taxon>
        <taxon>Aspergillus subgen. Circumdati</taxon>
    </lineage>
</organism>
<proteinExistence type="predicted"/>
<keyword evidence="2" id="KW-1185">Reference proteome</keyword>
<gene>
    <name evidence="1" type="ORF">N8T08_005871</name>
</gene>
<dbReference type="Proteomes" id="UP001177260">
    <property type="component" value="Unassembled WGS sequence"/>
</dbReference>